<evidence type="ECO:0000256" key="1">
    <source>
        <dbReference type="SAM" id="MobiDB-lite"/>
    </source>
</evidence>
<dbReference type="Proteomes" id="UP000537825">
    <property type="component" value="Unassembled WGS sequence"/>
</dbReference>
<evidence type="ECO:0008006" key="4">
    <source>
        <dbReference type="Google" id="ProtNLM"/>
    </source>
</evidence>
<feature type="compositionally biased region" description="Polar residues" evidence="1">
    <location>
        <begin position="1"/>
        <end position="16"/>
    </location>
</feature>
<name>A0A7X4YDY2_9BACT</name>
<accession>A0A7X4YDY2</accession>
<gene>
    <name evidence="2" type="ORF">GTZ93_28095</name>
</gene>
<dbReference type="EMBL" id="JAAAPK010000008">
    <property type="protein sequence ID" value="NBC43673.1"/>
    <property type="molecule type" value="Genomic_DNA"/>
</dbReference>
<proteinExistence type="predicted"/>
<comment type="caution">
    <text evidence="2">The sequence shown here is derived from an EMBL/GenBank/DDBJ whole genome shotgun (WGS) entry which is preliminary data.</text>
</comment>
<organism evidence="2 3">
    <name type="scientific">Corallococcus exiguus</name>
    <dbReference type="NCBI Taxonomy" id="83462"/>
    <lineage>
        <taxon>Bacteria</taxon>
        <taxon>Pseudomonadati</taxon>
        <taxon>Myxococcota</taxon>
        <taxon>Myxococcia</taxon>
        <taxon>Myxococcales</taxon>
        <taxon>Cystobacterineae</taxon>
        <taxon>Myxococcaceae</taxon>
        <taxon>Corallococcus</taxon>
    </lineage>
</organism>
<feature type="region of interest" description="Disordered" evidence="1">
    <location>
        <begin position="1"/>
        <end position="86"/>
    </location>
</feature>
<dbReference type="AlphaFoldDB" id="A0A7X4YDY2"/>
<protein>
    <recommendedName>
        <fullName evidence="4">Late embryogenesis abundant protein</fullName>
    </recommendedName>
</protein>
<reference evidence="2 3" key="1">
    <citation type="submission" date="2020-01" db="EMBL/GenBank/DDBJ databases">
        <title>The draft genome sequence of Corallococcus exiguus DSM 14696.</title>
        <authorList>
            <person name="Zhang X."/>
            <person name="Zhu H."/>
        </authorList>
    </citation>
    <scope>NUCLEOTIDE SEQUENCE [LARGE SCALE GENOMIC DNA]</scope>
    <source>
        <strain evidence="2 3">DSM 14696</strain>
    </source>
</reference>
<dbReference type="Gene3D" id="1.20.120.20">
    <property type="entry name" value="Apolipoprotein"/>
    <property type="match status" value="1"/>
</dbReference>
<evidence type="ECO:0000313" key="3">
    <source>
        <dbReference type="Proteomes" id="UP000537825"/>
    </source>
</evidence>
<feature type="compositionally biased region" description="Basic and acidic residues" evidence="1">
    <location>
        <begin position="25"/>
        <end position="69"/>
    </location>
</feature>
<evidence type="ECO:0000313" key="2">
    <source>
        <dbReference type="EMBL" id="NBC43673.1"/>
    </source>
</evidence>
<keyword evidence="3" id="KW-1185">Reference proteome</keyword>
<dbReference type="RefSeq" id="WP_161663116.1">
    <property type="nucleotide sequence ID" value="NZ_CBCSLE010000044.1"/>
</dbReference>
<sequence>MRVSNRPASTPASNSPAVAGPSSATEKKPGFIDKNQPETKFSKEWGQDIFMDSRKGDKAQASADKKDGRQVTQGNTGPGQVAGNESGKYVSWQKDAAEFKTGTGFTQDGTGAQIEASAAEVQGDASYRVMPWEIGGRAGAEANIASLHGDAGFGKDLKDIGLDKVEGKVYGGVHGEALVGANADAKAKIDLNPKNGDMGAEVGAGALVGAEASATARGEFGPVQGSVTGSAIAGVGAAVDAKVAFEDGKLTIGGKAKAALGVGVGVGTSYTIDFNKLKGTVDNLTNGKASEAVKNVTDKVGDTAKNVTDKVGDTAKNVTDKVADKAKDVTDKVADKAKDVGKSIKDGVSGLFGF</sequence>